<proteinExistence type="predicted"/>
<dbReference type="Proteomes" id="UP000663760">
    <property type="component" value="Chromosome 10"/>
</dbReference>
<feature type="region of interest" description="Disordered" evidence="1">
    <location>
        <begin position="48"/>
        <end position="103"/>
    </location>
</feature>
<evidence type="ECO:0000313" key="2">
    <source>
        <dbReference type="EMBL" id="CAA7403678.1"/>
    </source>
</evidence>
<name>A0A7I8L2Y0_SPIIN</name>
<accession>A0A7I8L2Y0</accession>
<dbReference type="AlphaFoldDB" id="A0A7I8L2Y0"/>
<organism evidence="2 3">
    <name type="scientific">Spirodela intermedia</name>
    <name type="common">Intermediate duckweed</name>
    <dbReference type="NCBI Taxonomy" id="51605"/>
    <lineage>
        <taxon>Eukaryota</taxon>
        <taxon>Viridiplantae</taxon>
        <taxon>Streptophyta</taxon>
        <taxon>Embryophyta</taxon>
        <taxon>Tracheophyta</taxon>
        <taxon>Spermatophyta</taxon>
        <taxon>Magnoliopsida</taxon>
        <taxon>Liliopsida</taxon>
        <taxon>Araceae</taxon>
        <taxon>Lemnoideae</taxon>
        <taxon>Spirodela</taxon>
    </lineage>
</organism>
<evidence type="ECO:0000313" key="3">
    <source>
        <dbReference type="Proteomes" id="UP000663760"/>
    </source>
</evidence>
<dbReference type="EMBL" id="LR746273">
    <property type="protein sequence ID" value="CAA7403678.1"/>
    <property type="molecule type" value="Genomic_DNA"/>
</dbReference>
<feature type="compositionally biased region" description="Low complexity" evidence="1">
    <location>
        <begin position="48"/>
        <end position="59"/>
    </location>
</feature>
<gene>
    <name evidence="2" type="ORF">SI8410_10014356</name>
</gene>
<evidence type="ECO:0000256" key="1">
    <source>
        <dbReference type="SAM" id="MobiDB-lite"/>
    </source>
</evidence>
<keyword evidence="3" id="KW-1185">Reference proteome</keyword>
<sequence length="165" mass="17351">MGSLTVAATASSSGSAMVCAGRKAMRWAFRRASLPESGWAVRRITRPPAARATAQMAPTVENPPGPAEARRRSPGDAGGVVTSPTTWAERPSTSSGEPCGDGDGGEKTELIWWHICVAMLAAPPLCSISVLSRWVGALYGCHSAGRWCPAALAARRWRWPPCGPP</sequence>
<feature type="compositionally biased region" description="Polar residues" evidence="1">
    <location>
        <begin position="82"/>
        <end position="96"/>
    </location>
</feature>
<reference evidence="2" key="1">
    <citation type="submission" date="2020-02" db="EMBL/GenBank/DDBJ databases">
        <authorList>
            <person name="Scholz U."/>
            <person name="Mascher M."/>
            <person name="Fiebig A."/>
        </authorList>
    </citation>
    <scope>NUCLEOTIDE SEQUENCE</scope>
</reference>
<protein>
    <submittedName>
        <fullName evidence="2">Uncharacterized protein</fullName>
    </submittedName>
</protein>